<dbReference type="GO" id="GO:0005524">
    <property type="term" value="F:ATP binding"/>
    <property type="evidence" value="ECO:0007669"/>
    <property type="project" value="UniProtKB-KW"/>
</dbReference>
<dbReference type="GO" id="GO:0005737">
    <property type="term" value="C:cytoplasm"/>
    <property type="evidence" value="ECO:0007669"/>
    <property type="project" value="UniProtKB-SubCell"/>
</dbReference>
<keyword evidence="2" id="KW-0067">ATP-binding</keyword>
<evidence type="ECO:0000256" key="1">
    <source>
        <dbReference type="ARBA" id="ARBA00022694"/>
    </source>
</evidence>
<gene>
    <name evidence="2" type="primary">tmcAL</name>
    <name evidence="3" type="ORF">HHT355_0571</name>
</gene>
<dbReference type="EC" id="6.3.4.-" evidence="2"/>
<dbReference type="SUPFAM" id="SSF52374">
    <property type="entry name" value="Nucleotidylyl transferase"/>
    <property type="match status" value="1"/>
</dbReference>
<keyword evidence="2" id="KW-0963">Cytoplasm</keyword>
<sequence>MKIVGLITEYNPFHNGHKYHIEKAKELTGADYVIAVMSGNFVQRGTPAITDKYARTMMALNNGVDLVFELPVCYSTSSAQYFALGAVSLLNHLGIVDYICFGSECGDIDILMKAADFFINSPDNLQNLIYTFIKEGYSYPVARAKAAEYILSPDEKEKNADLLKIISEPNNILGIEYIRALRLIKSDIKPLTIKRYKAGYHDTTIYTDTAETSDGESKPSISSATAIRNVLENPEMIKELPIIKSSVPEWVYDYLTKNYNITYPVTIEDFSSVIKYKLLSESKEELETYLDLSSDLADRIKNTDLTQSNISKLSMDIKSKNVTLTRIYRALIHVLLNIKTETIKEYIANDIIYYARILGLRKEASHLVRMIKKHGDIPVITKVANAYRQLDSEGMSMLNRDIFASHLYNQAVYDKFKTVILNEYKHGICIL</sequence>
<evidence type="ECO:0000256" key="2">
    <source>
        <dbReference type="HAMAP-Rule" id="MF_01539"/>
    </source>
</evidence>
<feature type="binding site" evidence="2">
    <location>
        <position position="195"/>
    </location>
    <ligand>
        <name>ATP</name>
        <dbReference type="ChEBI" id="CHEBI:30616"/>
    </ligand>
</feature>
<keyword evidence="2" id="KW-0820">tRNA-binding</keyword>
<dbReference type="InterPro" id="IPR008513">
    <property type="entry name" value="tRNA(Met)_cyd_acetate_ligase"/>
</dbReference>
<organism evidence="3 4">
    <name type="scientific">Herbinix hemicellulosilytica</name>
    <dbReference type="NCBI Taxonomy" id="1564487"/>
    <lineage>
        <taxon>Bacteria</taxon>
        <taxon>Bacillati</taxon>
        <taxon>Bacillota</taxon>
        <taxon>Clostridia</taxon>
        <taxon>Lachnospirales</taxon>
        <taxon>Lachnospiraceae</taxon>
        <taxon>Herbinix</taxon>
    </lineage>
</organism>
<evidence type="ECO:0000313" key="3">
    <source>
        <dbReference type="EMBL" id="CRZ33776.1"/>
    </source>
</evidence>
<feature type="binding site" evidence="2">
    <location>
        <position position="102"/>
    </location>
    <ligand>
        <name>ATP</name>
        <dbReference type="ChEBI" id="CHEBI:30616"/>
    </ligand>
</feature>
<comment type="similarity">
    <text evidence="2">Belongs to the TmcAL family.</text>
</comment>
<keyword evidence="1 2" id="KW-0819">tRNA processing</keyword>
<reference evidence="3 4" key="1">
    <citation type="submission" date="2015-06" db="EMBL/GenBank/DDBJ databases">
        <authorList>
            <person name="Wibberg Daniel"/>
        </authorList>
    </citation>
    <scope>NUCLEOTIDE SEQUENCE [LARGE SCALE GENOMIC DNA]</scope>
    <source>
        <strain evidence="3 4">T3/55T</strain>
    </source>
</reference>
<proteinExistence type="inferred from homology"/>
<keyword evidence="4" id="KW-1185">Reference proteome</keyword>
<dbReference type="InterPro" id="IPR014729">
    <property type="entry name" value="Rossmann-like_a/b/a_fold"/>
</dbReference>
<dbReference type="AlphaFoldDB" id="A0A0H5SG49"/>
<dbReference type="RefSeq" id="WP_103201932.1">
    <property type="nucleotide sequence ID" value="NZ_CVTD020000008.1"/>
</dbReference>
<feature type="binding site" evidence="2">
    <location>
        <begin position="7"/>
        <end position="20"/>
    </location>
    <ligand>
        <name>ATP</name>
        <dbReference type="ChEBI" id="CHEBI:30616"/>
    </ligand>
</feature>
<dbReference type="PANTHER" id="PTHR37825:SF1">
    <property type="entry name" value="TRNA(MET) CYTIDINE ACETATE LIGASE"/>
    <property type="match status" value="1"/>
</dbReference>
<dbReference type="EMBL" id="CVTD020000008">
    <property type="protein sequence ID" value="CRZ33776.1"/>
    <property type="molecule type" value="Genomic_DNA"/>
</dbReference>
<dbReference type="OrthoDB" id="9769796at2"/>
<keyword evidence="2" id="KW-0436">Ligase</keyword>
<dbReference type="PANTHER" id="PTHR37825">
    <property type="entry name" value="TRNA(MET) CYTIDINE ACETATE LIGASE"/>
    <property type="match status" value="1"/>
</dbReference>
<comment type="subcellular location">
    <subcellularLocation>
        <location evidence="2">Cytoplasm</location>
    </subcellularLocation>
</comment>
<evidence type="ECO:0000313" key="4">
    <source>
        <dbReference type="Proteomes" id="UP000236497"/>
    </source>
</evidence>
<dbReference type="GO" id="GO:0016879">
    <property type="term" value="F:ligase activity, forming carbon-nitrogen bonds"/>
    <property type="evidence" value="ECO:0007669"/>
    <property type="project" value="UniProtKB-UniRule"/>
</dbReference>
<keyword evidence="2" id="KW-0694">RNA-binding</keyword>
<comment type="function">
    <text evidence="2">Catalyzes the formation of N(4)-acetylcytidine (ac(4)C) at the wobble position of elongator tRNA(Met), using acetate and ATP as substrates. First activates an acetate ion to form acetyladenylate (Ac-AMP) and then transfers the acetyl group to tRNA to form ac(4)C34.</text>
</comment>
<accession>A0A0H5SG49</accession>
<protein>
    <recommendedName>
        <fullName evidence="2">tRNA(Met) cytidine acetate ligase</fullName>
        <ecNumber evidence="2">6.3.4.-</ecNumber>
    </recommendedName>
</protein>
<dbReference type="GO" id="GO:0000049">
    <property type="term" value="F:tRNA binding"/>
    <property type="evidence" value="ECO:0007669"/>
    <property type="project" value="UniProtKB-KW"/>
</dbReference>
<dbReference type="Gene3D" id="3.40.50.620">
    <property type="entry name" value="HUPs"/>
    <property type="match status" value="1"/>
</dbReference>
<dbReference type="Pfam" id="PF05636">
    <property type="entry name" value="HIGH_NTase1"/>
    <property type="match status" value="1"/>
</dbReference>
<dbReference type="NCBIfam" id="NF010191">
    <property type="entry name" value="PRK13670.1"/>
    <property type="match status" value="1"/>
</dbReference>
<dbReference type="GO" id="GO:0006400">
    <property type="term" value="P:tRNA modification"/>
    <property type="evidence" value="ECO:0007669"/>
    <property type="project" value="UniProtKB-UniRule"/>
</dbReference>
<feature type="binding site" evidence="2">
    <location>
        <position position="170"/>
    </location>
    <ligand>
        <name>ATP</name>
        <dbReference type="ChEBI" id="CHEBI:30616"/>
    </ligand>
</feature>
<name>A0A0H5SG49_HERHM</name>
<dbReference type="Proteomes" id="UP000236497">
    <property type="component" value="Unassembled WGS sequence"/>
</dbReference>
<dbReference type="HAMAP" id="MF_01539">
    <property type="entry name" value="TmcAL"/>
    <property type="match status" value="1"/>
</dbReference>
<comment type="caution">
    <text evidence="2">Lacks conserved residue(s) required for the propagation of feature annotation.</text>
</comment>
<keyword evidence="2" id="KW-0547">Nucleotide-binding</keyword>
<comment type="catalytic activity">
    <reaction evidence="2">
        <text>cytidine(34) in elongator tRNA(Met) + acetate + ATP = N(4)-acetylcytidine(34) in elongator tRNA(Met) + AMP + diphosphate</text>
        <dbReference type="Rhea" id="RHEA:58144"/>
        <dbReference type="Rhea" id="RHEA-COMP:10693"/>
        <dbReference type="Rhea" id="RHEA-COMP:10694"/>
        <dbReference type="ChEBI" id="CHEBI:30089"/>
        <dbReference type="ChEBI" id="CHEBI:30616"/>
        <dbReference type="ChEBI" id="CHEBI:33019"/>
        <dbReference type="ChEBI" id="CHEBI:74900"/>
        <dbReference type="ChEBI" id="CHEBI:82748"/>
        <dbReference type="ChEBI" id="CHEBI:456215"/>
    </reaction>
</comment>